<evidence type="ECO:0000256" key="6">
    <source>
        <dbReference type="ARBA" id="ARBA00022989"/>
    </source>
</evidence>
<feature type="transmembrane region" description="Helical" evidence="8">
    <location>
        <begin position="372"/>
        <end position="390"/>
    </location>
</feature>
<dbReference type="Proteomes" id="UP001157355">
    <property type="component" value="Unassembled WGS sequence"/>
</dbReference>
<keyword evidence="11" id="KW-1185">Reference proteome</keyword>
<feature type="transmembrane region" description="Helical" evidence="8">
    <location>
        <begin position="164"/>
        <end position="185"/>
    </location>
</feature>
<evidence type="ECO:0000313" key="11">
    <source>
        <dbReference type="Proteomes" id="UP001157355"/>
    </source>
</evidence>
<keyword evidence="8" id="KW-0997">Cell inner membrane</keyword>
<evidence type="ECO:0000256" key="4">
    <source>
        <dbReference type="ARBA" id="ARBA00022475"/>
    </source>
</evidence>
<evidence type="ECO:0000256" key="8">
    <source>
        <dbReference type="RuleBase" id="RU365088"/>
    </source>
</evidence>
<keyword evidence="5 8" id="KW-0812">Transmembrane</keyword>
<dbReference type="SUPFAM" id="SSF103473">
    <property type="entry name" value="MFS general substrate transporter"/>
    <property type="match status" value="1"/>
</dbReference>
<evidence type="ECO:0000256" key="3">
    <source>
        <dbReference type="ARBA" id="ARBA00022448"/>
    </source>
</evidence>
<dbReference type="GO" id="GO:1990961">
    <property type="term" value="P:xenobiotic detoxification by transmembrane export across the plasma membrane"/>
    <property type="evidence" value="ECO:0007669"/>
    <property type="project" value="InterPro"/>
</dbReference>
<comment type="subcellular location">
    <subcellularLocation>
        <location evidence="8">Cell inner membrane</location>
        <topology evidence="8">Multi-pass membrane protein</topology>
    </subcellularLocation>
    <subcellularLocation>
        <location evidence="1">Cell membrane</location>
        <topology evidence="1">Multi-pass membrane protein</topology>
    </subcellularLocation>
</comment>
<reference evidence="10 11" key="1">
    <citation type="journal article" date="2014" name="Int. J. Syst. Evol. Microbiol.">
        <title>Complete genome sequence of Corynebacterium casei LMG S-19264T (=DSM 44701T), isolated from a smear-ripened cheese.</title>
        <authorList>
            <consortium name="US DOE Joint Genome Institute (JGI-PGF)"/>
            <person name="Walter F."/>
            <person name="Albersmeier A."/>
            <person name="Kalinowski J."/>
            <person name="Ruckert C."/>
        </authorList>
    </citation>
    <scope>NUCLEOTIDE SEQUENCE [LARGE SCALE GENOMIC DNA]</scope>
    <source>
        <strain evidence="10 11">NBRC 111766</strain>
    </source>
</reference>
<keyword evidence="3 8" id="KW-0813">Transport</keyword>
<organism evidence="10 11">
    <name type="scientific">Cypionkella aquatica</name>
    <dbReference type="NCBI Taxonomy" id="1756042"/>
    <lineage>
        <taxon>Bacteria</taxon>
        <taxon>Pseudomonadati</taxon>
        <taxon>Pseudomonadota</taxon>
        <taxon>Alphaproteobacteria</taxon>
        <taxon>Rhodobacterales</taxon>
        <taxon>Paracoccaceae</taxon>
        <taxon>Cypionkella</taxon>
    </lineage>
</organism>
<dbReference type="RefSeq" id="WP_284325481.1">
    <property type="nucleotide sequence ID" value="NZ_BSPP01000007.1"/>
</dbReference>
<feature type="transmembrane region" description="Helical" evidence="8">
    <location>
        <begin position="213"/>
        <end position="238"/>
    </location>
</feature>
<accession>A0AA37U2Q5</accession>
<dbReference type="InterPro" id="IPR011701">
    <property type="entry name" value="MFS"/>
</dbReference>
<dbReference type="CDD" id="cd17320">
    <property type="entry name" value="MFS_MdfA_MDR_like"/>
    <property type="match status" value="1"/>
</dbReference>
<dbReference type="PROSITE" id="PS50850">
    <property type="entry name" value="MFS"/>
    <property type="match status" value="1"/>
</dbReference>
<dbReference type="GO" id="GO:0042910">
    <property type="term" value="F:xenobiotic transmembrane transporter activity"/>
    <property type="evidence" value="ECO:0007669"/>
    <property type="project" value="InterPro"/>
</dbReference>
<name>A0AA37U2Q5_9RHOB</name>
<evidence type="ECO:0000313" key="10">
    <source>
        <dbReference type="EMBL" id="GLS87316.1"/>
    </source>
</evidence>
<gene>
    <name evidence="10" type="ORF">GCM10010873_22900</name>
</gene>
<protein>
    <recommendedName>
        <fullName evidence="8">Bcr/CflA family efflux transporter</fullName>
    </recommendedName>
</protein>
<dbReference type="InterPro" id="IPR004812">
    <property type="entry name" value="Efflux_drug-R_Bcr/CmlA"/>
</dbReference>
<keyword evidence="6 8" id="KW-1133">Transmembrane helix</keyword>
<dbReference type="Gene3D" id="1.20.1720.10">
    <property type="entry name" value="Multidrug resistance protein D"/>
    <property type="match status" value="1"/>
</dbReference>
<dbReference type="Pfam" id="PF07690">
    <property type="entry name" value="MFS_1"/>
    <property type="match status" value="1"/>
</dbReference>
<feature type="transmembrane region" description="Helical" evidence="8">
    <location>
        <begin position="7"/>
        <end position="25"/>
    </location>
</feature>
<feature type="transmembrane region" description="Helical" evidence="8">
    <location>
        <begin position="281"/>
        <end position="304"/>
    </location>
</feature>
<dbReference type="InterPro" id="IPR036259">
    <property type="entry name" value="MFS_trans_sf"/>
</dbReference>
<comment type="caution">
    <text evidence="8">Lacks conserved residue(s) required for the propagation of feature annotation.</text>
</comment>
<proteinExistence type="inferred from homology"/>
<evidence type="ECO:0000256" key="5">
    <source>
        <dbReference type="ARBA" id="ARBA00022692"/>
    </source>
</evidence>
<evidence type="ECO:0000259" key="9">
    <source>
        <dbReference type="PROSITE" id="PS50850"/>
    </source>
</evidence>
<sequence>MPKSVSLMRYSLILGLVAAVGPFAIDMYLPAMPKIQSDLATSMQAVQWTIVAYFLAFGVAQLIYGPWADQAGRKPPMYAGLALFMLGTVICAVAPTVEMLIFGRFIQGIGGAANMVVLRAMIRDLATGADATRMMSTIMIVIAISPLLAPLSGSALMAFGSWRLVFWALLLAATLSFFLIHFMVAETLPPESRQRFDLATMRKGLGVLFTDRGFLSMTFLAGFAFASFFVFIASASFVYTGQFGLSPTQFSLAFAVNAFGFFAASQFAAPISNRLGAKRMIVLATTGFAIATIALFALALLGFASLYVTIAGLFLANMFLGVVLPTAQVLALEEQGEHAGLAASLGGTMQMVAAGVLVAATGPLMDGTVVPMLGAIALCGAISLVLSWLIPRQAAVAAV</sequence>
<dbReference type="PANTHER" id="PTHR23502:SF132">
    <property type="entry name" value="POLYAMINE TRANSPORTER 2-RELATED"/>
    <property type="match status" value="1"/>
</dbReference>
<feature type="transmembrane region" description="Helical" evidence="8">
    <location>
        <begin position="250"/>
        <end position="269"/>
    </location>
</feature>
<feature type="transmembrane region" description="Helical" evidence="8">
    <location>
        <begin position="310"/>
        <end position="332"/>
    </location>
</feature>
<dbReference type="AlphaFoldDB" id="A0AA37U2Q5"/>
<evidence type="ECO:0000256" key="7">
    <source>
        <dbReference type="ARBA" id="ARBA00023136"/>
    </source>
</evidence>
<evidence type="ECO:0000256" key="2">
    <source>
        <dbReference type="ARBA" id="ARBA00006236"/>
    </source>
</evidence>
<keyword evidence="7 8" id="KW-0472">Membrane</keyword>
<comment type="similarity">
    <text evidence="2 8">Belongs to the major facilitator superfamily. Bcr/CmlA family.</text>
</comment>
<keyword evidence="4" id="KW-1003">Cell membrane</keyword>
<dbReference type="InterPro" id="IPR020846">
    <property type="entry name" value="MFS_dom"/>
</dbReference>
<feature type="transmembrane region" description="Helical" evidence="8">
    <location>
        <begin position="76"/>
        <end position="95"/>
    </location>
</feature>
<evidence type="ECO:0000256" key="1">
    <source>
        <dbReference type="ARBA" id="ARBA00004651"/>
    </source>
</evidence>
<dbReference type="PANTHER" id="PTHR23502">
    <property type="entry name" value="MAJOR FACILITATOR SUPERFAMILY"/>
    <property type="match status" value="1"/>
</dbReference>
<feature type="transmembrane region" description="Helical" evidence="8">
    <location>
        <begin position="45"/>
        <end position="64"/>
    </location>
</feature>
<dbReference type="GO" id="GO:0005886">
    <property type="term" value="C:plasma membrane"/>
    <property type="evidence" value="ECO:0007669"/>
    <property type="project" value="UniProtKB-SubCell"/>
</dbReference>
<feature type="transmembrane region" description="Helical" evidence="8">
    <location>
        <begin position="134"/>
        <end position="158"/>
    </location>
</feature>
<dbReference type="NCBIfam" id="TIGR00710">
    <property type="entry name" value="efflux_Bcr_CflA"/>
    <property type="match status" value="1"/>
</dbReference>
<dbReference type="GO" id="GO:0015385">
    <property type="term" value="F:sodium:proton antiporter activity"/>
    <property type="evidence" value="ECO:0007669"/>
    <property type="project" value="TreeGrafter"/>
</dbReference>
<comment type="caution">
    <text evidence="10">The sequence shown here is derived from an EMBL/GenBank/DDBJ whole genome shotgun (WGS) entry which is preliminary data.</text>
</comment>
<feature type="domain" description="Major facilitator superfamily (MFS) profile" evidence="9">
    <location>
        <begin position="7"/>
        <end position="395"/>
    </location>
</feature>
<dbReference type="EMBL" id="BSPP01000007">
    <property type="protein sequence ID" value="GLS87316.1"/>
    <property type="molecule type" value="Genomic_DNA"/>
</dbReference>